<keyword evidence="2" id="KW-1133">Transmembrane helix</keyword>
<feature type="compositionally biased region" description="Pro residues" evidence="1">
    <location>
        <begin position="120"/>
        <end position="133"/>
    </location>
</feature>
<sequence length="206" mass="22688">MPVVSEPTMGLHHRYTYGFFSKVSTPYLFLSIFFFLCITIFIRRKLSTATKVQYHFPPSRPSTPLPEKPDMNIFPYMDEKVNPDASNSSQPRSNNQSSTSSSDFITSPSSISTSPQTFSRPPPPFTPPSPLEPLPYSSIHGGISGSPSTETVPPRRRSYTKPPNPLSNAPAVSGEIISGDGWRRHTRVFGGGVCEACAESERRMSA</sequence>
<dbReference type="Proteomes" id="UP001152300">
    <property type="component" value="Unassembled WGS sequence"/>
</dbReference>
<keyword evidence="2" id="KW-0472">Membrane</keyword>
<keyword evidence="2" id="KW-0812">Transmembrane</keyword>
<feature type="transmembrane region" description="Helical" evidence="2">
    <location>
        <begin position="24"/>
        <end position="42"/>
    </location>
</feature>
<dbReference type="OrthoDB" id="3440059at2759"/>
<comment type="caution">
    <text evidence="3">The sequence shown here is derived from an EMBL/GenBank/DDBJ whole genome shotgun (WGS) entry which is preliminary data.</text>
</comment>
<evidence type="ECO:0000256" key="2">
    <source>
        <dbReference type="SAM" id="Phobius"/>
    </source>
</evidence>
<dbReference type="AlphaFoldDB" id="A0A9X0AGL7"/>
<accession>A0A9X0AGL7</accession>
<evidence type="ECO:0000313" key="3">
    <source>
        <dbReference type="EMBL" id="KAJ8062442.1"/>
    </source>
</evidence>
<dbReference type="EMBL" id="JAPEIS010000010">
    <property type="protein sequence ID" value="KAJ8062442.1"/>
    <property type="molecule type" value="Genomic_DNA"/>
</dbReference>
<feature type="compositionally biased region" description="Low complexity" evidence="1">
    <location>
        <begin position="86"/>
        <end position="119"/>
    </location>
</feature>
<reference evidence="3" key="1">
    <citation type="submission" date="2022-11" db="EMBL/GenBank/DDBJ databases">
        <title>Genome Resource of Sclerotinia nivalis Strain SnTB1, a Plant Pathogen Isolated from American Ginseng.</title>
        <authorList>
            <person name="Fan S."/>
        </authorList>
    </citation>
    <scope>NUCLEOTIDE SEQUENCE</scope>
    <source>
        <strain evidence="3">SnTB1</strain>
    </source>
</reference>
<name>A0A9X0AGL7_9HELO</name>
<protein>
    <submittedName>
        <fullName evidence="3">Uncharacterized protein</fullName>
    </submittedName>
</protein>
<feature type="compositionally biased region" description="Low complexity" evidence="1">
    <location>
        <begin position="134"/>
        <end position="148"/>
    </location>
</feature>
<evidence type="ECO:0000256" key="1">
    <source>
        <dbReference type="SAM" id="MobiDB-lite"/>
    </source>
</evidence>
<feature type="region of interest" description="Disordered" evidence="1">
    <location>
        <begin position="54"/>
        <end position="173"/>
    </location>
</feature>
<evidence type="ECO:0000313" key="4">
    <source>
        <dbReference type="Proteomes" id="UP001152300"/>
    </source>
</evidence>
<proteinExistence type="predicted"/>
<keyword evidence="4" id="KW-1185">Reference proteome</keyword>
<gene>
    <name evidence="3" type="ORF">OCU04_008980</name>
</gene>
<organism evidence="3 4">
    <name type="scientific">Sclerotinia nivalis</name>
    <dbReference type="NCBI Taxonomy" id="352851"/>
    <lineage>
        <taxon>Eukaryota</taxon>
        <taxon>Fungi</taxon>
        <taxon>Dikarya</taxon>
        <taxon>Ascomycota</taxon>
        <taxon>Pezizomycotina</taxon>
        <taxon>Leotiomycetes</taxon>
        <taxon>Helotiales</taxon>
        <taxon>Sclerotiniaceae</taxon>
        <taxon>Sclerotinia</taxon>
    </lineage>
</organism>